<dbReference type="Gene3D" id="3.30.420.40">
    <property type="match status" value="2"/>
</dbReference>
<dbReference type="InterPro" id="IPR031730">
    <property type="entry name" value="Carbam_trans_C"/>
</dbReference>
<dbReference type="SUPFAM" id="SSF53067">
    <property type="entry name" value="Actin-like ATPase domain"/>
    <property type="match status" value="1"/>
</dbReference>
<comment type="caution">
    <text evidence="4">The sequence shown here is derived from an EMBL/GenBank/DDBJ whole genome shotgun (WGS) entry which is preliminary data.</text>
</comment>
<protein>
    <submittedName>
        <fullName evidence="4">Carbamoyltransferase</fullName>
    </submittedName>
</protein>
<sequence>MSARYVLGVNIGFHDSSAALLRDGALCALVEQERVSRRKHAVGQPPAEAVAACLAMAGIGPEEVDTVAIGWDFRSIPLGRNRRFTTEGLRAMLFPDREDLTMPAVRWVPHHVAHAASAAFSCDCDEAAVLVVDGAGESQSTSIGRYADGEIDILREWPVDQSLGFYYNAAAEWAGLGYWGTGKLMGLAAYGRPGPGAPVRAVPGGYELVRGTATAEVPTRRAATLGPLMAYYPAVAESLRPEFGTLFPYAPRTGEEPIAYADFAATIQQGLEQAVLSLAAELRRRVDTPVLALAGGVAMNCTMVGVLVRSGLFDRVYVPPVPTDAGVSLGAALVSARECGAFAPTRIDHAYWGPPITTEAGEAAAADAGMAYRRLGDDELARFVAGELARGRIVGWARGRGEIGQRALGARSLLADPRDRRSLERLNVIKGREMWRPVAPSILAEHVHELIEGPVGDPSRFMLAAASVRPDARLRIPAVTHVDGSARPQTVHRDTNPGYWALIEQFRQLTGVPAVVNTSFNLAGDPIVNSAADAVDTFTRAKEIDLLVLGDAVVARSEDDLPA</sequence>
<proteinExistence type="inferred from homology"/>
<comment type="similarity">
    <text evidence="1">Belongs to the NodU/CmcH family.</text>
</comment>
<dbReference type="InterPro" id="IPR038152">
    <property type="entry name" value="Carbam_trans_C_sf"/>
</dbReference>
<dbReference type="AlphaFoldDB" id="A0A420EVU7"/>
<dbReference type="InterPro" id="IPR043129">
    <property type="entry name" value="ATPase_NBD"/>
</dbReference>
<dbReference type="Pfam" id="PF16861">
    <property type="entry name" value="Carbam_trans_C"/>
    <property type="match status" value="1"/>
</dbReference>
<dbReference type="GO" id="GO:0016740">
    <property type="term" value="F:transferase activity"/>
    <property type="evidence" value="ECO:0007669"/>
    <property type="project" value="UniProtKB-KW"/>
</dbReference>
<dbReference type="PANTHER" id="PTHR34847:SF1">
    <property type="entry name" value="NODULATION PROTEIN U"/>
    <property type="match status" value="1"/>
</dbReference>
<dbReference type="CDD" id="cd24098">
    <property type="entry name" value="ASKHA_NBD_TobZ_N"/>
    <property type="match status" value="1"/>
</dbReference>
<keyword evidence="4" id="KW-0808">Transferase</keyword>
<name>A0A420EVU7_9ACTN</name>
<gene>
    <name evidence="4" type="ORF">D7I43_23675</name>
</gene>
<dbReference type="Pfam" id="PF02543">
    <property type="entry name" value="Carbam_trans_N"/>
    <property type="match status" value="2"/>
</dbReference>
<evidence type="ECO:0000313" key="5">
    <source>
        <dbReference type="Proteomes" id="UP000285744"/>
    </source>
</evidence>
<dbReference type="EMBL" id="RAQQ01000019">
    <property type="protein sequence ID" value="RKF24854.1"/>
    <property type="molecule type" value="Genomic_DNA"/>
</dbReference>
<evidence type="ECO:0000313" key="4">
    <source>
        <dbReference type="EMBL" id="RKF24854.1"/>
    </source>
</evidence>
<evidence type="ECO:0000256" key="1">
    <source>
        <dbReference type="ARBA" id="ARBA00006129"/>
    </source>
</evidence>
<dbReference type="Proteomes" id="UP000285744">
    <property type="component" value="Unassembled WGS sequence"/>
</dbReference>
<organism evidence="4 5">
    <name type="scientific">Micromonospora globbae</name>
    <dbReference type="NCBI Taxonomy" id="1894969"/>
    <lineage>
        <taxon>Bacteria</taxon>
        <taxon>Bacillati</taxon>
        <taxon>Actinomycetota</taxon>
        <taxon>Actinomycetes</taxon>
        <taxon>Micromonosporales</taxon>
        <taxon>Micromonosporaceae</taxon>
        <taxon>Micromonospora</taxon>
    </lineage>
</organism>
<feature type="domain" description="Carbamoyltransferase" evidence="2">
    <location>
        <begin position="101"/>
        <end position="333"/>
    </location>
</feature>
<dbReference type="PANTHER" id="PTHR34847">
    <property type="entry name" value="NODULATION PROTEIN U"/>
    <property type="match status" value="1"/>
</dbReference>
<dbReference type="InterPro" id="IPR003696">
    <property type="entry name" value="Carbtransf_dom"/>
</dbReference>
<dbReference type="InterPro" id="IPR051338">
    <property type="entry name" value="NodU/CmcH_Carbamoyltrnsfr"/>
</dbReference>
<accession>A0A420EVU7</accession>
<feature type="domain" description="Carbamoyltransferase" evidence="2">
    <location>
        <begin position="6"/>
        <end position="69"/>
    </location>
</feature>
<dbReference type="Gene3D" id="3.90.870.20">
    <property type="entry name" value="Carbamoyltransferase, C-terminal domain"/>
    <property type="match status" value="1"/>
</dbReference>
<evidence type="ECO:0000259" key="3">
    <source>
        <dbReference type="Pfam" id="PF16861"/>
    </source>
</evidence>
<dbReference type="RefSeq" id="WP_120330757.1">
    <property type="nucleotide sequence ID" value="NZ_RAQQ01000019.1"/>
</dbReference>
<reference evidence="4 5" key="1">
    <citation type="journal article" date="2018" name="Int. J. Syst. Evol. Microbiol.">
        <title>Micromonospora globbae sp. nov., an endophytic actinomycete isolated from roots of Globba winitii C. H. Wright.</title>
        <authorList>
            <person name="Kuncharoen N."/>
            <person name="Pittayakhajonwut P."/>
            <person name="Tanasupawat S."/>
        </authorList>
    </citation>
    <scope>NUCLEOTIDE SEQUENCE [LARGE SCALE GENOMIC DNA]</scope>
    <source>
        <strain evidence="4 5">WPS1-2</strain>
    </source>
</reference>
<feature type="domain" description="Carbamoyltransferase C-terminal" evidence="3">
    <location>
        <begin position="386"/>
        <end position="555"/>
    </location>
</feature>
<evidence type="ECO:0000259" key="2">
    <source>
        <dbReference type="Pfam" id="PF02543"/>
    </source>
</evidence>
<dbReference type="OrthoDB" id="9780777at2"/>